<gene>
    <name evidence="1" type="ORF">D7024_05860</name>
</gene>
<dbReference type="RefSeq" id="WP_121450953.1">
    <property type="nucleotide sequence ID" value="NZ_RBWE01000001.1"/>
</dbReference>
<dbReference type="AlphaFoldDB" id="A0A494WT36"/>
<reference evidence="1" key="1">
    <citation type="submission" date="2018-10" db="EMBL/GenBank/DDBJ databases">
        <authorList>
            <person name="Grouzdev D.S."/>
            <person name="Krutkina M.S."/>
            <person name="Tourova T.P."/>
            <person name="Nazina T.N."/>
        </authorList>
    </citation>
    <scope>NUCLEOTIDE SEQUENCE [LARGE SCALE GENOMIC DNA]</scope>
    <source>
        <strain evidence="1">435</strain>
    </source>
</reference>
<accession>A0A494WT36</accession>
<sequence length="178" mass="19825">MRIDVTDLKKSPGESIQVELSSPLPELEFYGERLSFEGPARASLEISNTGKALLVEGKVKGTLGVRCARCLEPFRWPVEATLSEVYYPADSEELVVVEPTQGEYQEWIPFSGDVLDITPEVLKSILLVLPMRFLCKEGCRGLCPRCGQNLNMAPCACPGEDVDPRLMILKDMFKDSNR</sequence>
<name>A0A494WT36_9FIRM</name>
<dbReference type="InterPro" id="IPR003772">
    <property type="entry name" value="YceD"/>
</dbReference>
<dbReference type="PANTHER" id="PTHR34374:SF1">
    <property type="entry name" value="LARGE RIBOSOMAL RNA SUBUNIT ACCUMULATION PROTEIN YCED HOMOLOG 1, CHLOROPLASTIC"/>
    <property type="match status" value="1"/>
</dbReference>
<dbReference type="Proteomes" id="UP000271256">
    <property type="component" value="Unassembled WGS sequence"/>
</dbReference>
<proteinExistence type="predicted"/>
<dbReference type="Pfam" id="PF02620">
    <property type="entry name" value="YceD"/>
    <property type="match status" value="1"/>
</dbReference>
<evidence type="ECO:0000313" key="2">
    <source>
        <dbReference type="Proteomes" id="UP000271256"/>
    </source>
</evidence>
<comment type="caution">
    <text evidence="1">The sequence shown here is derived from an EMBL/GenBank/DDBJ whole genome shotgun (WGS) entry which is preliminary data.</text>
</comment>
<evidence type="ECO:0000313" key="1">
    <source>
        <dbReference type="EMBL" id="RKO66519.1"/>
    </source>
</evidence>
<dbReference type="PANTHER" id="PTHR34374">
    <property type="entry name" value="LARGE RIBOSOMAL RNA SUBUNIT ACCUMULATION PROTEIN YCED HOMOLOG 1, CHLOROPLASTIC"/>
    <property type="match status" value="1"/>
</dbReference>
<dbReference type="OrthoDB" id="9790372at2"/>
<keyword evidence="2" id="KW-1185">Reference proteome</keyword>
<organism evidence="1 2">
    <name type="scientific">Desulfofundulus salinus</name>
    <dbReference type="NCBI Taxonomy" id="2419843"/>
    <lineage>
        <taxon>Bacteria</taxon>
        <taxon>Bacillati</taxon>
        <taxon>Bacillota</taxon>
        <taxon>Clostridia</taxon>
        <taxon>Eubacteriales</taxon>
        <taxon>Peptococcaceae</taxon>
        <taxon>Desulfofundulus</taxon>
    </lineage>
</organism>
<dbReference type="EMBL" id="RBWE01000001">
    <property type="protein sequence ID" value="RKO66519.1"/>
    <property type="molecule type" value="Genomic_DNA"/>
</dbReference>
<protein>
    <submittedName>
        <fullName evidence="1">DUF177 domain-containing protein</fullName>
    </submittedName>
</protein>